<name>A0ABR2C1K8_9ROSI</name>
<protein>
    <submittedName>
        <fullName evidence="1">Uncharacterized protein</fullName>
    </submittedName>
</protein>
<gene>
    <name evidence="1" type="ORF">V6N12_037751</name>
</gene>
<reference evidence="1 2" key="1">
    <citation type="journal article" date="2024" name="G3 (Bethesda)">
        <title>Genome assembly of Hibiscus sabdariffa L. provides insights into metabolisms of medicinal natural products.</title>
        <authorList>
            <person name="Kim T."/>
        </authorList>
    </citation>
    <scope>NUCLEOTIDE SEQUENCE [LARGE SCALE GENOMIC DNA]</scope>
    <source>
        <strain evidence="1">TK-2024</strain>
        <tissue evidence="1">Old leaves</tissue>
    </source>
</reference>
<evidence type="ECO:0000313" key="1">
    <source>
        <dbReference type="EMBL" id="KAK8513261.1"/>
    </source>
</evidence>
<accession>A0ABR2C1K8</accession>
<keyword evidence="2" id="KW-1185">Reference proteome</keyword>
<evidence type="ECO:0000313" key="2">
    <source>
        <dbReference type="Proteomes" id="UP001472677"/>
    </source>
</evidence>
<sequence>MTTYLHLLVPRYGTRGNFRTLFQVESETLIASVNEEEVRKALFEMDELKASGPDGLQVAFYVGPSICTTWKMGFYHRN</sequence>
<dbReference type="Proteomes" id="UP001472677">
    <property type="component" value="Unassembled WGS sequence"/>
</dbReference>
<comment type="caution">
    <text evidence="1">The sequence shown here is derived from an EMBL/GenBank/DDBJ whole genome shotgun (WGS) entry which is preliminary data.</text>
</comment>
<proteinExistence type="predicted"/>
<organism evidence="1 2">
    <name type="scientific">Hibiscus sabdariffa</name>
    <name type="common">roselle</name>
    <dbReference type="NCBI Taxonomy" id="183260"/>
    <lineage>
        <taxon>Eukaryota</taxon>
        <taxon>Viridiplantae</taxon>
        <taxon>Streptophyta</taxon>
        <taxon>Embryophyta</taxon>
        <taxon>Tracheophyta</taxon>
        <taxon>Spermatophyta</taxon>
        <taxon>Magnoliopsida</taxon>
        <taxon>eudicotyledons</taxon>
        <taxon>Gunneridae</taxon>
        <taxon>Pentapetalae</taxon>
        <taxon>rosids</taxon>
        <taxon>malvids</taxon>
        <taxon>Malvales</taxon>
        <taxon>Malvaceae</taxon>
        <taxon>Malvoideae</taxon>
        <taxon>Hibiscus</taxon>
    </lineage>
</organism>
<dbReference type="EMBL" id="JBBPBM010000070">
    <property type="protein sequence ID" value="KAK8513261.1"/>
    <property type="molecule type" value="Genomic_DNA"/>
</dbReference>